<protein>
    <submittedName>
        <fullName evidence="1">Sigma-70 family RNA polymerase sigma factor</fullName>
    </submittedName>
</protein>
<keyword evidence="2" id="KW-1185">Reference proteome</keyword>
<evidence type="ECO:0000313" key="2">
    <source>
        <dbReference type="Proteomes" id="UP001296706"/>
    </source>
</evidence>
<dbReference type="Gene3D" id="1.10.10.10">
    <property type="entry name" value="Winged helix-like DNA-binding domain superfamily/Winged helix DNA-binding domain"/>
    <property type="match status" value="1"/>
</dbReference>
<proteinExistence type="predicted"/>
<dbReference type="Proteomes" id="UP001296706">
    <property type="component" value="Unassembled WGS sequence"/>
</dbReference>
<evidence type="ECO:0000313" key="1">
    <source>
        <dbReference type="EMBL" id="NMH79417.1"/>
    </source>
</evidence>
<comment type="caution">
    <text evidence="1">The sequence shown here is derived from an EMBL/GenBank/DDBJ whole genome shotgun (WGS) entry which is preliminary data.</text>
</comment>
<reference evidence="1 2" key="1">
    <citation type="submission" date="2020-04" db="EMBL/GenBank/DDBJ databases">
        <authorList>
            <person name="Klaysubun C."/>
            <person name="Duangmal K."/>
            <person name="Lipun K."/>
        </authorList>
    </citation>
    <scope>NUCLEOTIDE SEQUENCE [LARGE SCALE GENOMIC DNA]</scope>
    <source>
        <strain evidence="1 2">JCM 11839</strain>
    </source>
</reference>
<dbReference type="InterPro" id="IPR036388">
    <property type="entry name" value="WH-like_DNA-bd_sf"/>
</dbReference>
<organism evidence="1 2">
    <name type="scientific">Pseudonocardia xinjiangensis</name>
    <dbReference type="NCBI Taxonomy" id="75289"/>
    <lineage>
        <taxon>Bacteria</taxon>
        <taxon>Bacillati</taxon>
        <taxon>Actinomycetota</taxon>
        <taxon>Actinomycetes</taxon>
        <taxon>Pseudonocardiales</taxon>
        <taxon>Pseudonocardiaceae</taxon>
        <taxon>Pseudonocardia</taxon>
    </lineage>
</organism>
<name>A0ABX1RHE2_9PSEU</name>
<dbReference type="RefSeq" id="WP_169397480.1">
    <property type="nucleotide sequence ID" value="NZ_BAAAJH010000001.1"/>
</dbReference>
<dbReference type="EMBL" id="JAAXKY010000067">
    <property type="protein sequence ID" value="NMH79417.1"/>
    <property type="molecule type" value="Genomic_DNA"/>
</dbReference>
<dbReference type="InterPro" id="IPR013324">
    <property type="entry name" value="RNA_pol_sigma_r3/r4-like"/>
</dbReference>
<accession>A0ABX1RHE2</accession>
<gene>
    <name evidence="1" type="ORF">HF577_20265</name>
</gene>
<dbReference type="SUPFAM" id="SSF88659">
    <property type="entry name" value="Sigma3 and sigma4 domains of RNA polymerase sigma factors"/>
    <property type="match status" value="1"/>
</dbReference>
<sequence length="319" mass="35220">MDAGKAPVVRILVADGYITVALCGPARQVSDVRALCAELEAASELCSSTGTVVLDLSACPVLEDEAAAAVRHVLARIHAWTRCDVELRRSPDRVRADIRRLPVERPVVAETPGGERCMSEEDQRWVRGLTATGREHERTVAKLYPLLLVPARAEAAGRLRRTLDVRGPEIDDIACQAAADAVVSIIRKVPEFRGEATFTTWAHRFVLTEVATKVNRHFWRRCDASLDAPDRSDLPARREFQPEIVAEFRDMLAVVARAVDVTLSDRQRDTLLAAVLGGMSPEAWGRQRSSSRNAVYKVVYDARRKLRSALAMEGYLGTG</sequence>